<dbReference type="PROSITE" id="PS51354">
    <property type="entry name" value="GLUTAREDOXIN_2"/>
    <property type="match status" value="1"/>
</dbReference>
<dbReference type="AlphaFoldDB" id="A0A0F7SQ26"/>
<evidence type="ECO:0000256" key="2">
    <source>
        <dbReference type="SAM" id="MobiDB-lite"/>
    </source>
</evidence>
<dbReference type="Gene3D" id="3.40.30.10">
    <property type="entry name" value="Glutaredoxin"/>
    <property type="match status" value="1"/>
</dbReference>
<dbReference type="Pfam" id="PF04908">
    <property type="entry name" value="SH3BGR"/>
    <property type="match status" value="1"/>
</dbReference>
<organism evidence="3">
    <name type="scientific">Phaffia rhodozyma</name>
    <name type="common">Yeast</name>
    <name type="synonym">Xanthophyllomyces dendrorhous</name>
    <dbReference type="NCBI Taxonomy" id="264483"/>
    <lineage>
        <taxon>Eukaryota</taxon>
        <taxon>Fungi</taxon>
        <taxon>Dikarya</taxon>
        <taxon>Basidiomycota</taxon>
        <taxon>Agaricomycotina</taxon>
        <taxon>Tremellomycetes</taxon>
        <taxon>Cystofilobasidiales</taxon>
        <taxon>Mrakiaceae</taxon>
        <taxon>Phaffia</taxon>
    </lineage>
</organism>
<dbReference type="EMBL" id="LN483124">
    <property type="protein sequence ID" value="CED82238.1"/>
    <property type="molecule type" value="Genomic_DNA"/>
</dbReference>
<evidence type="ECO:0000256" key="1">
    <source>
        <dbReference type="ARBA" id="ARBA00007764"/>
    </source>
</evidence>
<dbReference type="GO" id="GO:0005737">
    <property type="term" value="C:cytoplasm"/>
    <property type="evidence" value="ECO:0007669"/>
    <property type="project" value="TreeGrafter"/>
</dbReference>
<dbReference type="InterPro" id="IPR051033">
    <property type="entry name" value="SH3BGR"/>
</dbReference>
<comment type="similarity">
    <text evidence="1">Belongs to the SH3BGR family.</text>
</comment>
<feature type="compositionally biased region" description="Polar residues" evidence="2">
    <location>
        <begin position="106"/>
        <end position="126"/>
    </location>
</feature>
<dbReference type="SUPFAM" id="SSF52833">
    <property type="entry name" value="Thioredoxin-like"/>
    <property type="match status" value="1"/>
</dbReference>
<protein>
    <submittedName>
        <fullName evidence="3">Uncharacterized conserved protein</fullName>
    </submittedName>
</protein>
<dbReference type="InterPro" id="IPR036249">
    <property type="entry name" value="Thioredoxin-like_sf"/>
</dbReference>
<dbReference type="PANTHER" id="PTHR12232:SF0">
    <property type="entry name" value="THIOREDOXIN DOMAIN-CONTAINING PROTEIN"/>
    <property type="match status" value="1"/>
</dbReference>
<sequence length="156" mass="17392">MSHPVTVYMTSLPMQAKARTQQEYLLRTLAVLGIPFNQADCALDEDAKRVWRRKGKSNGVLPGYLVDGEYVGSYEDFEYAVEDSRLREFLGVDNFPPPPTTLSTTISQSDETSPLGTSTSSVNTNQGDKEIDKLMKGLKDVGEDEIEALLRELEEK</sequence>
<proteinExistence type="inferred from homology"/>
<reference evidence="3" key="1">
    <citation type="submission" date="2014-08" db="EMBL/GenBank/DDBJ databases">
        <authorList>
            <person name="Sharma Rahul"/>
            <person name="Thines Marco"/>
        </authorList>
    </citation>
    <scope>NUCLEOTIDE SEQUENCE</scope>
</reference>
<name>A0A0F7SQ26_PHARH</name>
<feature type="region of interest" description="Disordered" evidence="2">
    <location>
        <begin position="96"/>
        <end position="129"/>
    </location>
</feature>
<dbReference type="PANTHER" id="PTHR12232">
    <property type="entry name" value="SH3 DOMAIN-BINDING GLUTAMIC ACID-RICH-LIKE PROTEIN"/>
    <property type="match status" value="1"/>
</dbReference>
<accession>A0A0F7SQ26</accession>
<dbReference type="InterPro" id="IPR006993">
    <property type="entry name" value="Glut_rich_SH3-bd"/>
</dbReference>
<evidence type="ECO:0000313" key="3">
    <source>
        <dbReference type="EMBL" id="CED82238.1"/>
    </source>
</evidence>